<organism evidence="1">
    <name type="scientific">Graphocephala atropunctata</name>
    <dbReference type="NCBI Taxonomy" id="36148"/>
    <lineage>
        <taxon>Eukaryota</taxon>
        <taxon>Metazoa</taxon>
        <taxon>Ecdysozoa</taxon>
        <taxon>Arthropoda</taxon>
        <taxon>Hexapoda</taxon>
        <taxon>Insecta</taxon>
        <taxon>Pterygota</taxon>
        <taxon>Neoptera</taxon>
        <taxon>Paraneoptera</taxon>
        <taxon>Hemiptera</taxon>
        <taxon>Auchenorrhyncha</taxon>
        <taxon>Membracoidea</taxon>
        <taxon>Cicadellidae</taxon>
        <taxon>Cicadellinae</taxon>
        <taxon>Cicadellini</taxon>
        <taxon>Graphocephala</taxon>
    </lineage>
</organism>
<protein>
    <submittedName>
        <fullName evidence="1">Uncharacterized protein</fullName>
    </submittedName>
</protein>
<dbReference type="EMBL" id="GEBQ01017248">
    <property type="protein sequence ID" value="JAT22729.1"/>
    <property type="molecule type" value="Transcribed_RNA"/>
</dbReference>
<dbReference type="AlphaFoldDB" id="A0A1B6LGI3"/>
<evidence type="ECO:0000313" key="1">
    <source>
        <dbReference type="EMBL" id="JAT22729.1"/>
    </source>
</evidence>
<feature type="non-terminal residue" evidence="1">
    <location>
        <position position="1"/>
    </location>
</feature>
<name>A0A1B6LGI3_9HEMI</name>
<accession>A0A1B6LGI3</accession>
<reference evidence="1" key="1">
    <citation type="submission" date="2015-11" db="EMBL/GenBank/DDBJ databases">
        <title>De novo transcriptome assembly of four potential Pierce s Disease insect vectors from Arizona vineyards.</title>
        <authorList>
            <person name="Tassone E.E."/>
        </authorList>
    </citation>
    <scope>NUCLEOTIDE SEQUENCE</scope>
</reference>
<sequence>SEEHFQTKRWELEVEARKVLMQNGNTHKVYARLLCMLDCMVRRGEQLPTELVELYTSMLGSDAIYTPPAYMLTQVPADIAQSHAHMFNVSLDEYDSHRVTSGIPQAVKP</sequence>
<proteinExistence type="predicted"/>
<gene>
    <name evidence="1" type="ORF">g.47106</name>
</gene>